<dbReference type="Proteomes" id="UP000801864">
    <property type="component" value="Unassembled WGS sequence"/>
</dbReference>
<comment type="caution">
    <text evidence="2">The sequence shown here is derived from an EMBL/GenBank/DDBJ whole genome shotgun (WGS) entry which is preliminary data.</text>
</comment>
<feature type="region of interest" description="Disordered" evidence="1">
    <location>
        <begin position="40"/>
        <end position="82"/>
    </location>
</feature>
<reference evidence="2 3" key="1">
    <citation type="submission" date="2018-06" db="EMBL/GenBank/DDBJ databases">
        <title>Genome analysis of cellulolytic fungus Trichoderma lentiforme CFAM-422.</title>
        <authorList>
            <person name="Steindorff A.S."/>
            <person name="Formighieri E.F."/>
            <person name="Midorikawa G.E.O."/>
            <person name="Tamietti M.S."/>
            <person name="Ramos E.Z."/>
            <person name="Silva A.S."/>
            <person name="Bon E.P.S."/>
            <person name="Mendes T.D."/>
            <person name="Damaso M.C.T."/>
            <person name="Favaro L.C.L."/>
        </authorList>
    </citation>
    <scope>NUCLEOTIDE SEQUENCE [LARGE SCALE GENOMIC DNA]</scope>
    <source>
        <strain evidence="2 3">CFAM-422</strain>
    </source>
</reference>
<organism evidence="2 3">
    <name type="scientific">Trichoderma lentiforme</name>
    <dbReference type="NCBI Taxonomy" id="1567552"/>
    <lineage>
        <taxon>Eukaryota</taxon>
        <taxon>Fungi</taxon>
        <taxon>Dikarya</taxon>
        <taxon>Ascomycota</taxon>
        <taxon>Pezizomycotina</taxon>
        <taxon>Sordariomycetes</taxon>
        <taxon>Hypocreomycetidae</taxon>
        <taxon>Hypocreales</taxon>
        <taxon>Hypocreaceae</taxon>
        <taxon>Trichoderma</taxon>
    </lineage>
</organism>
<evidence type="ECO:0000313" key="2">
    <source>
        <dbReference type="EMBL" id="KAF3067825.1"/>
    </source>
</evidence>
<gene>
    <name evidence="2" type="ORF">CFAM422_008465</name>
</gene>
<accession>A0A9P4XCI9</accession>
<evidence type="ECO:0000313" key="3">
    <source>
        <dbReference type="Proteomes" id="UP000801864"/>
    </source>
</evidence>
<proteinExistence type="predicted"/>
<feature type="compositionally biased region" description="Basic and acidic residues" evidence="1">
    <location>
        <begin position="53"/>
        <end position="66"/>
    </location>
</feature>
<name>A0A9P4XCI9_9HYPO</name>
<sequence>MAKCGIVFPRRAKQDASDSCLSSSLRLSRNIQILREPQIQPQAAPSLARMHGTWHEVSRCSGEQERNQQTGRQADKTNIDTT</sequence>
<evidence type="ECO:0000256" key="1">
    <source>
        <dbReference type="SAM" id="MobiDB-lite"/>
    </source>
</evidence>
<dbReference type="EMBL" id="QLNT01000015">
    <property type="protein sequence ID" value="KAF3067825.1"/>
    <property type="molecule type" value="Genomic_DNA"/>
</dbReference>
<protein>
    <submittedName>
        <fullName evidence="2">Uncharacterized protein</fullName>
    </submittedName>
</protein>
<feature type="compositionally biased region" description="Basic and acidic residues" evidence="1">
    <location>
        <begin position="73"/>
        <end position="82"/>
    </location>
</feature>
<dbReference type="AlphaFoldDB" id="A0A9P4XCI9"/>
<keyword evidence="3" id="KW-1185">Reference proteome</keyword>